<keyword evidence="4" id="KW-0328">Glycosyltransferase</keyword>
<dbReference type="PANTHER" id="PTHR10963:SF27">
    <property type="entry name" value="GLYCOSIDASE-RELATED"/>
    <property type="match status" value="1"/>
</dbReference>
<evidence type="ECO:0000256" key="11">
    <source>
        <dbReference type="ARBA" id="ARBA00023316"/>
    </source>
</evidence>
<dbReference type="GO" id="GO:0005975">
    <property type="term" value="P:carbohydrate metabolic process"/>
    <property type="evidence" value="ECO:0007669"/>
    <property type="project" value="InterPro"/>
</dbReference>
<evidence type="ECO:0000313" key="17">
    <source>
        <dbReference type="EMBL" id="KAH0961715.1"/>
    </source>
</evidence>
<evidence type="ECO:0000256" key="5">
    <source>
        <dbReference type="ARBA" id="ARBA00022679"/>
    </source>
</evidence>
<dbReference type="GO" id="GO:0016020">
    <property type="term" value="C:membrane"/>
    <property type="evidence" value="ECO:0007669"/>
    <property type="project" value="UniProtKB-SubCell"/>
</dbReference>
<feature type="compositionally biased region" description="Pro residues" evidence="13">
    <location>
        <begin position="497"/>
        <end position="506"/>
    </location>
</feature>
<keyword evidence="11" id="KW-0961">Cell wall biogenesis/degradation</keyword>
<evidence type="ECO:0000256" key="6">
    <source>
        <dbReference type="ARBA" id="ARBA00022729"/>
    </source>
</evidence>
<feature type="domain" description="GH16" evidence="16">
    <location>
        <begin position="20"/>
        <end position="236"/>
    </location>
</feature>
<evidence type="ECO:0000256" key="2">
    <source>
        <dbReference type="ARBA" id="ARBA00004370"/>
    </source>
</evidence>
<feature type="compositionally biased region" description="Basic and acidic residues" evidence="13">
    <location>
        <begin position="341"/>
        <end position="351"/>
    </location>
</feature>
<keyword evidence="14" id="KW-1133">Transmembrane helix</keyword>
<keyword evidence="8 14" id="KW-0472">Membrane</keyword>
<evidence type="ECO:0000256" key="9">
    <source>
        <dbReference type="ARBA" id="ARBA00023180"/>
    </source>
</evidence>
<dbReference type="Pfam" id="PF00722">
    <property type="entry name" value="Glyco_hydro_16"/>
    <property type="match status" value="1"/>
</dbReference>
<evidence type="ECO:0000256" key="8">
    <source>
        <dbReference type="ARBA" id="ARBA00023136"/>
    </source>
</evidence>
<evidence type="ECO:0000256" key="10">
    <source>
        <dbReference type="ARBA" id="ARBA00023295"/>
    </source>
</evidence>
<comment type="subcellular location">
    <subcellularLocation>
        <location evidence="2">Membrane</location>
    </subcellularLocation>
</comment>
<keyword evidence="9" id="KW-0325">Glycoprotein</keyword>
<dbReference type="GO" id="GO:0016757">
    <property type="term" value="F:glycosyltransferase activity"/>
    <property type="evidence" value="ECO:0007669"/>
    <property type="project" value="UniProtKB-KW"/>
</dbReference>
<sequence length="551" mass="59202">MLLRQLLASALPLGLAAAQVQTKCNPLERDGCPADPALGADHLWTFDHAPPSELWETTAGVVKYDAQDGAAFTIRKQGDSPTLRTKFYFFFGRTEIWLRAASGRGIVSSMMWLSDDLDEVDWEFLGSNTTHATTNFFGKGRQDFHNGGAHPMTGIQDDYHNYTTVWTREQIDWYIDGGHVRTLRAVDANNTANYPQTPMRMSIGIWAGGDPSLPEGTRVWAGGDTDYAGGPYTMYLKKAKVTDFSTGSEYTYGDRSGSWQSVKIEGGNSTAATFLNEEPEKSTRERWHGLSRTTKIAVGTAVGTVGALAIAGLLLYFLRQRRIGAKESRLADQRAEAERVEMEQFEHKGFDPDGYSAHRGGGMQQQQQQQQQQYSDDDGDNDRGSHRGGGADHSNDADSYHVPETTTASPLGAGSWSGSVAGSAASRTSGATLQSPRVGSPAPSSHYRDSNNALGFDFGVPPLSPVQQQPSRSGSPMAGAGGVTRASTPLSRSQSPGLPPPGPLPSPRSQMRMDPVSRMGSPALGMHSPPGPASPGRSISEGRQGPQGGHQ</sequence>
<dbReference type="Proteomes" id="UP000824596">
    <property type="component" value="Unassembled WGS sequence"/>
</dbReference>
<organism evidence="17 18">
    <name type="scientific">Hirsutella rhossiliensis</name>
    <dbReference type="NCBI Taxonomy" id="111463"/>
    <lineage>
        <taxon>Eukaryota</taxon>
        <taxon>Fungi</taxon>
        <taxon>Dikarya</taxon>
        <taxon>Ascomycota</taxon>
        <taxon>Pezizomycotina</taxon>
        <taxon>Sordariomycetes</taxon>
        <taxon>Hypocreomycetidae</taxon>
        <taxon>Hypocreales</taxon>
        <taxon>Ophiocordycipitaceae</taxon>
        <taxon>Hirsutella</taxon>
    </lineage>
</organism>
<dbReference type="GO" id="GO:0008843">
    <property type="term" value="F:endochitinase activity"/>
    <property type="evidence" value="ECO:0007669"/>
    <property type="project" value="UniProtKB-EC"/>
</dbReference>
<evidence type="ECO:0000256" key="13">
    <source>
        <dbReference type="SAM" id="MobiDB-lite"/>
    </source>
</evidence>
<keyword evidence="7 17" id="KW-0378">Hydrolase</keyword>
<evidence type="ECO:0000256" key="7">
    <source>
        <dbReference type="ARBA" id="ARBA00022801"/>
    </source>
</evidence>
<evidence type="ECO:0000259" key="16">
    <source>
        <dbReference type="PROSITE" id="PS51762"/>
    </source>
</evidence>
<feature type="compositionally biased region" description="Low complexity" evidence="13">
    <location>
        <begin position="412"/>
        <end position="431"/>
    </location>
</feature>
<proteinExistence type="inferred from homology"/>
<feature type="signal peptide" evidence="15">
    <location>
        <begin position="1"/>
        <end position="18"/>
    </location>
</feature>
<dbReference type="InterPro" id="IPR013320">
    <property type="entry name" value="ConA-like_dom_sf"/>
</dbReference>
<dbReference type="SUPFAM" id="SSF49899">
    <property type="entry name" value="Concanavalin A-like lectins/glucanases"/>
    <property type="match status" value="1"/>
</dbReference>
<evidence type="ECO:0000256" key="1">
    <source>
        <dbReference type="ARBA" id="ARBA00000822"/>
    </source>
</evidence>
<gene>
    <name evidence="17" type="ORF">HRG_06795</name>
</gene>
<keyword evidence="10" id="KW-0326">Glycosidase</keyword>
<feature type="compositionally biased region" description="Low complexity" evidence="13">
    <location>
        <begin position="364"/>
        <end position="373"/>
    </location>
</feature>
<comment type="similarity">
    <text evidence="12">Belongs to the glycosyl hydrolase 16 family. CRH1 subfamily.</text>
</comment>
<dbReference type="EMBL" id="JAIZPD010000007">
    <property type="protein sequence ID" value="KAH0961715.1"/>
    <property type="molecule type" value="Genomic_DNA"/>
</dbReference>
<evidence type="ECO:0000256" key="4">
    <source>
        <dbReference type="ARBA" id="ARBA00022676"/>
    </source>
</evidence>
<comment type="catalytic activity">
    <reaction evidence="1">
        <text>Random endo-hydrolysis of N-acetyl-beta-D-glucosaminide (1-&gt;4)-beta-linkages in chitin and chitodextrins.</text>
        <dbReference type="EC" id="3.2.1.14"/>
    </reaction>
</comment>
<dbReference type="PROSITE" id="PS51762">
    <property type="entry name" value="GH16_2"/>
    <property type="match status" value="1"/>
</dbReference>
<accession>A0A9P8SHM8</accession>
<feature type="chain" id="PRO_5040333563" description="chitinase" evidence="15">
    <location>
        <begin position="19"/>
        <end position="551"/>
    </location>
</feature>
<evidence type="ECO:0000256" key="15">
    <source>
        <dbReference type="SAM" id="SignalP"/>
    </source>
</evidence>
<dbReference type="GO" id="GO:0009277">
    <property type="term" value="C:fungal-type cell wall"/>
    <property type="evidence" value="ECO:0007669"/>
    <property type="project" value="TreeGrafter"/>
</dbReference>
<dbReference type="Gene3D" id="2.60.120.200">
    <property type="match status" value="1"/>
</dbReference>
<dbReference type="AlphaFoldDB" id="A0A9P8SHM8"/>
<dbReference type="InterPro" id="IPR050546">
    <property type="entry name" value="Glycosyl_Hydrlase_16"/>
</dbReference>
<keyword evidence="6 15" id="KW-0732">Signal</keyword>
<feature type="transmembrane region" description="Helical" evidence="14">
    <location>
        <begin position="296"/>
        <end position="318"/>
    </location>
</feature>
<evidence type="ECO:0000256" key="3">
    <source>
        <dbReference type="ARBA" id="ARBA00012729"/>
    </source>
</evidence>
<dbReference type="GO" id="GO:0031505">
    <property type="term" value="P:fungal-type cell wall organization"/>
    <property type="evidence" value="ECO:0007669"/>
    <property type="project" value="TreeGrafter"/>
</dbReference>
<evidence type="ECO:0000256" key="14">
    <source>
        <dbReference type="SAM" id="Phobius"/>
    </source>
</evidence>
<comment type="caution">
    <text evidence="17">The sequence shown here is derived from an EMBL/GenBank/DDBJ whole genome shotgun (WGS) entry which is preliminary data.</text>
</comment>
<dbReference type="InterPro" id="IPR000757">
    <property type="entry name" value="Beta-glucanase-like"/>
</dbReference>
<dbReference type="CDD" id="cd02183">
    <property type="entry name" value="GH16_fungal_CRH1_transglycosylase"/>
    <property type="match status" value="1"/>
</dbReference>
<keyword evidence="18" id="KW-1185">Reference proteome</keyword>
<name>A0A9P8SHM8_9HYPO</name>
<dbReference type="EC" id="3.2.1.14" evidence="3"/>
<feature type="region of interest" description="Disordered" evidence="13">
    <location>
        <begin position="341"/>
        <end position="551"/>
    </location>
</feature>
<evidence type="ECO:0000256" key="12">
    <source>
        <dbReference type="ARBA" id="ARBA00038074"/>
    </source>
</evidence>
<dbReference type="GeneID" id="68355924"/>
<dbReference type="PANTHER" id="PTHR10963">
    <property type="entry name" value="GLYCOSYL HYDROLASE-RELATED"/>
    <property type="match status" value="1"/>
</dbReference>
<keyword evidence="5" id="KW-0808">Transferase</keyword>
<keyword evidence="14" id="KW-0812">Transmembrane</keyword>
<evidence type="ECO:0000313" key="18">
    <source>
        <dbReference type="Proteomes" id="UP000824596"/>
    </source>
</evidence>
<feature type="compositionally biased region" description="Basic and acidic residues" evidence="13">
    <location>
        <begin position="381"/>
        <end position="401"/>
    </location>
</feature>
<dbReference type="CDD" id="cd12087">
    <property type="entry name" value="TM_EGFR-like"/>
    <property type="match status" value="1"/>
</dbReference>
<protein>
    <recommendedName>
        <fullName evidence="3">chitinase</fullName>
        <ecNumber evidence="3">3.2.1.14</ecNumber>
    </recommendedName>
</protein>
<dbReference type="OrthoDB" id="4781at2759"/>
<dbReference type="RefSeq" id="XP_044719228.1">
    <property type="nucleotide sequence ID" value="XM_044865266.1"/>
</dbReference>
<reference evidence="17" key="1">
    <citation type="submission" date="2021-09" db="EMBL/GenBank/DDBJ databases">
        <title>A high-quality genome of the endoparasitic fungus Hirsutella rhossiliensis with a comparison of Hirsutella genomes reveals transposable elements contributing to genome size variation.</title>
        <authorList>
            <person name="Lin R."/>
            <person name="Jiao Y."/>
            <person name="Sun X."/>
            <person name="Ling J."/>
            <person name="Xie B."/>
            <person name="Cheng X."/>
        </authorList>
    </citation>
    <scope>NUCLEOTIDE SEQUENCE</scope>
    <source>
        <strain evidence="17">HR02</strain>
    </source>
</reference>